<dbReference type="AlphaFoldDB" id="A0ABD2QQW9"/>
<sequence length="381" mass="42453">MERRKPDSNPLGVVGFRNLGNTCYLNATLQCLLTIEPFNEWITSLCNQTNQLSLVNGKSMAKSLACLMESIWSDSYDEKYLIDLRQLLGMLCEEYKNRTEQDAQEVMLFIINRLDHEFSGEQNSSFDSNNDLDLNKVRQTFAGLQKTRVLCPNVDCGAKNSLPLPVHKNKSKRFKNIFSFNKSNKNKSAAAMPPDVMKDDSDNSNPDYIFYCLSLTLPNDFYADPESTDAPIPQELAITFIPIENYSFSCNPPENLTVTLNPKDTIHKAYELVNDQIKGRYPSADTVIVQATSWGFGTIFLNSQELASHLFAEPDSDASYFQSVANGASQMQPNLDVPYPKGSILSSSALFALQIPEKIPDLTSFLNGSSANHAPVKPLPG</sequence>
<dbReference type="InterPro" id="IPR038765">
    <property type="entry name" value="Papain-like_cys_pep_sf"/>
</dbReference>
<reference evidence="4 5" key="1">
    <citation type="submission" date="2024-11" db="EMBL/GenBank/DDBJ databases">
        <title>Adaptive evolution of stress response genes in parasites aligns with host niche diversity.</title>
        <authorList>
            <person name="Hahn C."/>
            <person name="Resl P."/>
        </authorList>
    </citation>
    <scope>NUCLEOTIDE SEQUENCE [LARGE SCALE GENOMIC DNA]</scope>
    <source>
        <strain evidence="4">EGGRZ-B1_66</strain>
        <tissue evidence="4">Body</tissue>
    </source>
</reference>
<evidence type="ECO:0000259" key="3">
    <source>
        <dbReference type="PROSITE" id="PS50235"/>
    </source>
</evidence>
<comment type="catalytic activity">
    <reaction evidence="1">
        <text>Thiol-dependent hydrolysis of ester, thioester, amide, peptide and isopeptide bonds formed by the C-terminal Gly of ubiquitin (a 76-residue protein attached to proteins as an intracellular targeting signal).</text>
        <dbReference type="EC" id="3.4.19.12"/>
    </reaction>
</comment>
<protein>
    <recommendedName>
        <fullName evidence="2">ubiquitinyl hydrolase 1</fullName>
        <ecNumber evidence="2">3.4.19.12</ecNumber>
    </recommendedName>
</protein>
<feature type="domain" description="USP" evidence="3">
    <location>
        <begin position="14"/>
        <end position="381"/>
    </location>
</feature>
<dbReference type="EMBL" id="JBJKFK010000011">
    <property type="protein sequence ID" value="KAL3321101.1"/>
    <property type="molecule type" value="Genomic_DNA"/>
</dbReference>
<dbReference type="Proteomes" id="UP001626550">
    <property type="component" value="Unassembled WGS sequence"/>
</dbReference>
<dbReference type="PANTHER" id="PTHR21646">
    <property type="entry name" value="UBIQUITIN CARBOXYL-TERMINAL HYDROLASE"/>
    <property type="match status" value="1"/>
</dbReference>
<keyword evidence="4" id="KW-0378">Hydrolase</keyword>
<keyword evidence="5" id="KW-1185">Reference proteome</keyword>
<organism evidence="4 5">
    <name type="scientific">Cichlidogyrus casuarinus</name>
    <dbReference type="NCBI Taxonomy" id="1844966"/>
    <lineage>
        <taxon>Eukaryota</taxon>
        <taxon>Metazoa</taxon>
        <taxon>Spiralia</taxon>
        <taxon>Lophotrochozoa</taxon>
        <taxon>Platyhelminthes</taxon>
        <taxon>Monogenea</taxon>
        <taxon>Monopisthocotylea</taxon>
        <taxon>Dactylogyridea</taxon>
        <taxon>Ancyrocephalidae</taxon>
        <taxon>Cichlidogyrus</taxon>
    </lineage>
</organism>
<dbReference type="PROSITE" id="PS50235">
    <property type="entry name" value="USP_3"/>
    <property type="match status" value="1"/>
</dbReference>
<dbReference type="InterPro" id="IPR050185">
    <property type="entry name" value="Ub_carboxyl-term_hydrolase"/>
</dbReference>
<dbReference type="GO" id="GO:0004843">
    <property type="term" value="F:cysteine-type deubiquitinase activity"/>
    <property type="evidence" value="ECO:0007669"/>
    <property type="project" value="UniProtKB-EC"/>
</dbReference>
<evidence type="ECO:0000256" key="2">
    <source>
        <dbReference type="ARBA" id="ARBA00012759"/>
    </source>
</evidence>
<gene>
    <name evidence="4" type="primary">USP50</name>
    <name evidence="4" type="ORF">Ciccas_000222</name>
</gene>
<evidence type="ECO:0000256" key="1">
    <source>
        <dbReference type="ARBA" id="ARBA00000707"/>
    </source>
</evidence>
<evidence type="ECO:0000313" key="5">
    <source>
        <dbReference type="Proteomes" id="UP001626550"/>
    </source>
</evidence>
<dbReference type="InterPro" id="IPR018200">
    <property type="entry name" value="USP_CS"/>
</dbReference>
<accession>A0ABD2QQW9</accession>
<dbReference type="Gene3D" id="3.90.70.10">
    <property type="entry name" value="Cysteine proteinases"/>
    <property type="match status" value="1"/>
</dbReference>
<dbReference type="Pfam" id="PF00443">
    <property type="entry name" value="UCH"/>
    <property type="match status" value="1"/>
</dbReference>
<dbReference type="PROSITE" id="PS00972">
    <property type="entry name" value="USP_1"/>
    <property type="match status" value="1"/>
</dbReference>
<dbReference type="InterPro" id="IPR028889">
    <property type="entry name" value="USP"/>
</dbReference>
<comment type="caution">
    <text evidence="4">The sequence shown here is derived from an EMBL/GenBank/DDBJ whole genome shotgun (WGS) entry which is preliminary data.</text>
</comment>
<proteinExistence type="predicted"/>
<dbReference type="SUPFAM" id="SSF54001">
    <property type="entry name" value="Cysteine proteinases"/>
    <property type="match status" value="1"/>
</dbReference>
<dbReference type="InterPro" id="IPR001394">
    <property type="entry name" value="Peptidase_C19_UCH"/>
</dbReference>
<evidence type="ECO:0000313" key="4">
    <source>
        <dbReference type="EMBL" id="KAL3321101.1"/>
    </source>
</evidence>
<name>A0ABD2QQW9_9PLAT</name>
<dbReference type="EC" id="3.4.19.12" evidence="2"/>